<dbReference type="Proteomes" id="UP000317650">
    <property type="component" value="Chromosome 7"/>
</dbReference>
<dbReference type="GO" id="GO:0061817">
    <property type="term" value="P:endoplasmic reticulum-plasma membrane tethering"/>
    <property type="evidence" value="ECO:0007669"/>
    <property type="project" value="TreeGrafter"/>
</dbReference>
<feature type="region of interest" description="Disordered" evidence="2">
    <location>
        <begin position="128"/>
        <end position="148"/>
    </location>
</feature>
<dbReference type="PANTHER" id="PTHR10809:SF160">
    <property type="entry name" value="VESICLE-ASSOCIATED PROTEIN 1-3"/>
    <property type="match status" value="1"/>
</dbReference>
<dbReference type="Pfam" id="PF00635">
    <property type="entry name" value="Motile_Sperm"/>
    <property type="match status" value="1"/>
</dbReference>
<feature type="domain" description="MSP" evidence="3">
    <location>
        <begin position="1"/>
        <end position="124"/>
    </location>
</feature>
<dbReference type="GO" id="GO:0005789">
    <property type="term" value="C:endoplasmic reticulum membrane"/>
    <property type="evidence" value="ECO:0007669"/>
    <property type="project" value="InterPro"/>
</dbReference>
<organism evidence="4 5">
    <name type="scientific">Musa balbisiana</name>
    <name type="common">Banana</name>
    <dbReference type="NCBI Taxonomy" id="52838"/>
    <lineage>
        <taxon>Eukaryota</taxon>
        <taxon>Viridiplantae</taxon>
        <taxon>Streptophyta</taxon>
        <taxon>Embryophyta</taxon>
        <taxon>Tracheophyta</taxon>
        <taxon>Spermatophyta</taxon>
        <taxon>Magnoliopsida</taxon>
        <taxon>Liliopsida</taxon>
        <taxon>Zingiberales</taxon>
        <taxon>Musaceae</taxon>
        <taxon>Musa</taxon>
    </lineage>
</organism>
<proteinExistence type="inferred from homology"/>
<dbReference type="GO" id="GO:0090158">
    <property type="term" value="P:endoplasmic reticulum membrane organization"/>
    <property type="evidence" value="ECO:0007669"/>
    <property type="project" value="TreeGrafter"/>
</dbReference>
<dbReference type="GO" id="GO:0005886">
    <property type="term" value="C:plasma membrane"/>
    <property type="evidence" value="ECO:0007669"/>
    <property type="project" value="TreeGrafter"/>
</dbReference>
<name>A0A4S8JHQ8_MUSBA</name>
<evidence type="ECO:0000313" key="5">
    <source>
        <dbReference type="Proteomes" id="UP000317650"/>
    </source>
</evidence>
<dbReference type="InterPro" id="IPR008962">
    <property type="entry name" value="PapD-like_sf"/>
</dbReference>
<evidence type="ECO:0000259" key="3">
    <source>
        <dbReference type="PROSITE" id="PS50202"/>
    </source>
</evidence>
<dbReference type="InterPro" id="IPR013783">
    <property type="entry name" value="Ig-like_fold"/>
</dbReference>
<keyword evidence="5" id="KW-1185">Reference proteome</keyword>
<dbReference type="InterPro" id="IPR000535">
    <property type="entry name" value="MSP_dom"/>
</dbReference>
<evidence type="ECO:0000256" key="2">
    <source>
        <dbReference type="SAM" id="MobiDB-lite"/>
    </source>
</evidence>
<reference evidence="4 5" key="1">
    <citation type="journal article" date="2019" name="Nat. Plants">
        <title>Genome sequencing of Musa balbisiana reveals subgenome evolution and function divergence in polyploid bananas.</title>
        <authorList>
            <person name="Yao X."/>
        </authorList>
    </citation>
    <scope>NUCLEOTIDE SEQUENCE [LARGE SCALE GENOMIC DNA]</scope>
    <source>
        <strain evidence="5">cv. DH-PKW</strain>
        <tissue evidence="4">Leaves</tissue>
    </source>
</reference>
<dbReference type="SUPFAM" id="SSF49354">
    <property type="entry name" value="PapD-like"/>
    <property type="match status" value="1"/>
</dbReference>
<dbReference type="AlphaFoldDB" id="A0A4S8JHQ8"/>
<dbReference type="STRING" id="52838.A0A4S8JHQ8"/>
<dbReference type="Gene3D" id="2.60.40.10">
    <property type="entry name" value="Immunoglobulins"/>
    <property type="match status" value="1"/>
</dbReference>
<dbReference type="FunFam" id="2.60.40.10:FF:000813">
    <property type="entry name" value="Vesicle-associated protein 1-1"/>
    <property type="match status" value="1"/>
</dbReference>
<accession>A0A4S8JHQ8</accession>
<comment type="caution">
    <text evidence="4">The sequence shown here is derived from an EMBL/GenBank/DDBJ whole genome shotgun (WGS) entry which is preliminary data.</text>
</comment>
<protein>
    <recommendedName>
        <fullName evidence="3">MSP domain-containing protein</fullName>
    </recommendedName>
</protein>
<sequence length="371" mass="41691">MMFDCVRLPTRLSREVEVKRQSSCCMQLTNKTDNYVAFKVKTTSPKKYSVRPNMGIVQPRSAITITVTMQAQKEAPPDYQSKDKFLIQSVIANDGATTKDITAEMFNKAPDKVVEEFKLRVVYMPANPPSPVPEESEEGISPRSSMLENKTQSSTLFDAVSPSSSLTSHFWRLQLVFLVSRSLEEAPSDGSQEEETMISKLTEEKKYAMQQNKKLQNELFVKVLFFGSINLFGPNRTDFNLKKYQLNPKTPKILKSRPKLDEFTALPLSLRLFLIAPFLALLSRLRTQHANVSRVNTYHFTGAEFKSKSPSGGHQETLLLHSVDTHCCPNCCGCCSCSDDEPAAATDEPTVLCHLPIFAPCTTPFVPHRCY</sequence>
<dbReference type="InterPro" id="IPR016763">
    <property type="entry name" value="VAP"/>
</dbReference>
<gene>
    <name evidence="4" type="ORF">C4D60_Mb07t21690</name>
</gene>
<comment type="similarity">
    <text evidence="1">Belongs to the VAMP-associated protein (VAP) (TC 9.B.17) family.</text>
</comment>
<dbReference type="PROSITE" id="PS50202">
    <property type="entry name" value="MSP"/>
    <property type="match status" value="1"/>
</dbReference>
<dbReference type="PANTHER" id="PTHR10809">
    <property type="entry name" value="VESICLE-ASSOCIATED MEMBRANE PROTEIN-ASSOCIATED PROTEIN"/>
    <property type="match status" value="1"/>
</dbReference>
<evidence type="ECO:0000313" key="4">
    <source>
        <dbReference type="EMBL" id="THU61285.1"/>
    </source>
</evidence>
<evidence type="ECO:0000256" key="1">
    <source>
        <dbReference type="ARBA" id="ARBA00008932"/>
    </source>
</evidence>
<dbReference type="EMBL" id="PYDT01000005">
    <property type="protein sequence ID" value="THU61285.1"/>
    <property type="molecule type" value="Genomic_DNA"/>
</dbReference>